<evidence type="ECO:0000256" key="4">
    <source>
        <dbReference type="ARBA" id="ARBA00034521"/>
    </source>
</evidence>
<evidence type="ECO:0000256" key="3">
    <source>
        <dbReference type="ARBA" id="ARBA00034487"/>
    </source>
</evidence>
<accession>A0A6A6QHE0</accession>
<evidence type="ECO:0000313" key="11">
    <source>
        <dbReference type="Proteomes" id="UP000799750"/>
    </source>
</evidence>
<keyword evidence="1 10" id="KW-0808">Transferase</keyword>
<evidence type="ECO:0000256" key="5">
    <source>
        <dbReference type="ARBA" id="ARBA00034545"/>
    </source>
</evidence>
<dbReference type="EC" id="2.1.1.137" evidence="4"/>
<keyword evidence="11" id="KW-1185">Reference proteome</keyword>
<comment type="catalytic activity">
    <reaction evidence="6">
        <text>arsenic triglutathione + [thioredoxin]-dithiol + S-adenosyl-L-methionine + 2 H2O = methylarsonous acid + [thioredoxin]-disulfide + 3 glutathione + S-adenosyl-L-homocysteine + H(+)</text>
        <dbReference type="Rhea" id="RHEA:69460"/>
        <dbReference type="Rhea" id="RHEA-COMP:10698"/>
        <dbReference type="Rhea" id="RHEA-COMP:10700"/>
        <dbReference type="ChEBI" id="CHEBI:15377"/>
        <dbReference type="ChEBI" id="CHEBI:15378"/>
        <dbReference type="ChEBI" id="CHEBI:17826"/>
        <dbReference type="ChEBI" id="CHEBI:29950"/>
        <dbReference type="ChEBI" id="CHEBI:50058"/>
        <dbReference type="ChEBI" id="CHEBI:57856"/>
        <dbReference type="ChEBI" id="CHEBI:57925"/>
        <dbReference type="ChEBI" id="CHEBI:59789"/>
        <dbReference type="ChEBI" id="CHEBI:183640"/>
        <dbReference type="EC" id="2.1.1.137"/>
    </reaction>
</comment>
<dbReference type="OrthoDB" id="66144at2759"/>
<dbReference type="InterPro" id="IPR029063">
    <property type="entry name" value="SAM-dependent_MTases_sf"/>
</dbReference>
<dbReference type="Pfam" id="PF13847">
    <property type="entry name" value="Methyltransf_31"/>
    <property type="match status" value="1"/>
</dbReference>
<dbReference type="PANTHER" id="PTHR43675">
    <property type="entry name" value="ARSENITE METHYLTRANSFERASE"/>
    <property type="match status" value="1"/>
</dbReference>
<proteinExistence type="inferred from homology"/>
<comment type="similarity">
    <text evidence="3">Belongs to the methyltransferase superfamily. Arsenite methyltransferase family.</text>
</comment>
<evidence type="ECO:0000256" key="6">
    <source>
        <dbReference type="ARBA" id="ARBA00047941"/>
    </source>
</evidence>
<evidence type="ECO:0000256" key="8">
    <source>
        <dbReference type="ARBA" id="ARBA00048428"/>
    </source>
</evidence>
<dbReference type="InterPro" id="IPR026669">
    <property type="entry name" value="Arsenite_MeTrfase-like"/>
</dbReference>
<dbReference type="AlphaFoldDB" id="A0A6A6QHE0"/>
<evidence type="ECO:0000256" key="1">
    <source>
        <dbReference type="ARBA" id="ARBA00022679"/>
    </source>
</evidence>
<dbReference type="EMBL" id="MU004195">
    <property type="protein sequence ID" value="KAF2491484.1"/>
    <property type="molecule type" value="Genomic_DNA"/>
</dbReference>
<dbReference type="Gene3D" id="3.40.50.150">
    <property type="entry name" value="Vaccinia Virus protein VP39"/>
    <property type="match status" value="1"/>
</dbReference>
<comment type="catalytic activity">
    <reaction evidence="7">
        <text>arsenic triglutathione + 2 [thioredoxin]-dithiol + 2 S-adenosyl-L-methionine + H2O = dimethylarsinous acid + 2 [thioredoxin]-disulfide + 3 glutathione + 2 S-adenosyl-L-homocysteine + 2 H(+)</text>
        <dbReference type="Rhea" id="RHEA:69464"/>
        <dbReference type="Rhea" id="RHEA-COMP:10698"/>
        <dbReference type="Rhea" id="RHEA-COMP:10700"/>
        <dbReference type="ChEBI" id="CHEBI:15377"/>
        <dbReference type="ChEBI" id="CHEBI:15378"/>
        <dbReference type="ChEBI" id="CHEBI:23808"/>
        <dbReference type="ChEBI" id="CHEBI:29950"/>
        <dbReference type="ChEBI" id="CHEBI:50058"/>
        <dbReference type="ChEBI" id="CHEBI:57856"/>
        <dbReference type="ChEBI" id="CHEBI:57925"/>
        <dbReference type="ChEBI" id="CHEBI:59789"/>
        <dbReference type="ChEBI" id="CHEBI:183640"/>
        <dbReference type="EC" id="2.1.1.137"/>
    </reaction>
</comment>
<dbReference type="GO" id="GO:0032259">
    <property type="term" value="P:methylation"/>
    <property type="evidence" value="ECO:0007669"/>
    <property type="project" value="UniProtKB-KW"/>
</dbReference>
<dbReference type="CDD" id="cd02440">
    <property type="entry name" value="AdoMet_MTases"/>
    <property type="match status" value="1"/>
</dbReference>
<organism evidence="10 11">
    <name type="scientific">Lophium mytilinum</name>
    <dbReference type="NCBI Taxonomy" id="390894"/>
    <lineage>
        <taxon>Eukaryota</taxon>
        <taxon>Fungi</taxon>
        <taxon>Dikarya</taxon>
        <taxon>Ascomycota</taxon>
        <taxon>Pezizomycotina</taxon>
        <taxon>Dothideomycetes</taxon>
        <taxon>Pleosporomycetidae</taxon>
        <taxon>Mytilinidiales</taxon>
        <taxon>Mytilinidiaceae</taxon>
        <taxon>Lophium</taxon>
    </lineage>
</organism>
<dbReference type="Proteomes" id="UP000799750">
    <property type="component" value="Unassembled WGS sequence"/>
</dbReference>
<protein>
    <recommendedName>
        <fullName evidence="5">Arsenite methyltransferase</fullName>
        <ecNumber evidence="4">2.1.1.137</ecNumber>
    </recommendedName>
</protein>
<comment type="catalytic activity">
    <reaction evidence="8">
        <text>arsenic triglutathione + 3 [thioredoxin]-dithiol + 3 S-adenosyl-L-methionine = trimethylarsine + 3 [thioredoxin]-disulfide + 3 glutathione + 3 S-adenosyl-L-homocysteine + 3 H(+)</text>
        <dbReference type="Rhea" id="RHEA:69432"/>
        <dbReference type="Rhea" id="RHEA-COMP:10698"/>
        <dbReference type="Rhea" id="RHEA-COMP:10700"/>
        <dbReference type="ChEBI" id="CHEBI:15378"/>
        <dbReference type="ChEBI" id="CHEBI:27130"/>
        <dbReference type="ChEBI" id="CHEBI:29950"/>
        <dbReference type="ChEBI" id="CHEBI:50058"/>
        <dbReference type="ChEBI" id="CHEBI:57856"/>
        <dbReference type="ChEBI" id="CHEBI:57925"/>
        <dbReference type="ChEBI" id="CHEBI:59789"/>
        <dbReference type="ChEBI" id="CHEBI:183640"/>
        <dbReference type="EC" id="2.1.1.137"/>
    </reaction>
</comment>
<dbReference type="PANTHER" id="PTHR43675:SF8">
    <property type="entry name" value="ARSENITE METHYLTRANSFERASE"/>
    <property type="match status" value="1"/>
</dbReference>
<feature type="domain" description="Methyltransferase" evidence="9">
    <location>
        <begin position="63"/>
        <end position="213"/>
    </location>
</feature>
<evidence type="ECO:0000256" key="7">
    <source>
        <dbReference type="ARBA" id="ARBA00047943"/>
    </source>
</evidence>
<keyword evidence="10" id="KW-0489">Methyltransferase</keyword>
<gene>
    <name evidence="10" type="ORF">BU16DRAFT_529985</name>
</gene>
<keyword evidence="2" id="KW-0949">S-adenosyl-L-methionine</keyword>
<sequence length="336" mass="35331">MDPQTIHTAVQSRYGTAALSPTSPHSTSIATAFGYSPAELSSIPSDSNLGLSCGNPLALAALSPGETVIDLGSGAGFDVFLAAKRVGPTGRAIGVDMNDAMLARANKNREKLGPEGENIIFINSNITATPLETEIADCIISNCVINLVPTSLKPLVFSEIYRLLKPGGRVAVSDILARKPLPQELKESMALHVGCVAGAEEVGAYEGWLMEAGFADVLIVDAGNDLNVYKSGVEGGENGWYGSGTGAQTEGRSGDCCGNGSGEEKGKDCCDRADYCHKKDCCNIACCGGGKKKDTCCGDRNDDGILKEMTAEHKELDFNEWAGSFKIYAVKPQVEH</sequence>
<evidence type="ECO:0000256" key="2">
    <source>
        <dbReference type="ARBA" id="ARBA00022691"/>
    </source>
</evidence>
<dbReference type="GO" id="GO:0030791">
    <property type="term" value="F:arsenite methyltransferase activity"/>
    <property type="evidence" value="ECO:0007669"/>
    <property type="project" value="UniProtKB-EC"/>
</dbReference>
<reference evidence="10" key="1">
    <citation type="journal article" date="2020" name="Stud. Mycol.">
        <title>101 Dothideomycetes genomes: a test case for predicting lifestyles and emergence of pathogens.</title>
        <authorList>
            <person name="Haridas S."/>
            <person name="Albert R."/>
            <person name="Binder M."/>
            <person name="Bloem J."/>
            <person name="Labutti K."/>
            <person name="Salamov A."/>
            <person name="Andreopoulos B."/>
            <person name="Baker S."/>
            <person name="Barry K."/>
            <person name="Bills G."/>
            <person name="Bluhm B."/>
            <person name="Cannon C."/>
            <person name="Castanera R."/>
            <person name="Culley D."/>
            <person name="Daum C."/>
            <person name="Ezra D."/>
            <person name="Gonzalez J."/>
            <person name="Henrissat B."/>
            <person name="Kuo A."/>
            <person name="Liang C."/>
            <person name="Lipzen A."/>
            <person name="Lutzoni F."/>
            <person name="Magnuson J."/>
            <person name="Mondo S."/>
            <person name="Nolan M."/>
            <person name="Ohm R."/>
            <person name="Pangilinan J."/>
            <person name="Park H.-J."/>
            <person name="Ramirez L."/>
            <person name="Alfaro M."/>
            <person name="Sun H."/>
            <person name="Tritt A."/>
            <person name="Yoshinaga Y."/>
            <person name="Zwiers L.-H."/>
            <person name="Turgeon B."/>
            <person name="Goodwin S."/>
            <person name="Spatafora J."/>
            <person name="Crous P."/>
            <person name="Grigoriev I."/>
        </authorList>
    </citation>
    <scope>NUCLEOTIDE SEQUENCE</scope>
    <source>
        <strain evidence="10">CBS 269.34</strain>
    </source>
</reference>
<dbReference type="InterPro" id="IPR025714">
    <property type="entry name" value="Methyltranfer_dom"/>
</dbReference>
<evidence type="ECO:0000313" key="10">
    <source>
        <dbReference type="EMBL" id="KAF2491484.1"/>
    </source>
</evidence>
<evidence type="ECO:0000259" key="9">
    <source>
        <dbReference type="Pfam" id="PF13847"/>
    </source>
</evidence>
<dbReference type="SUPFAM" id="SSF53335">
    <property type="entry name" value="S-adenosyl-L-methionine-dependent methyltransferases"/>
    <property type="match status" value="1"/>
</dbReference>
<name>A0A6A6QHE0_9PEZI</name>